<feature type="active site" description="Charge relay system" evidence="5">
    <location>
        <position position="442"/>
    </location>
</feature>
<evidence type="ECO:0000256" key="5">
    <source>
        <dbReference type="PROSITE-ProRule" id="PRU01240"/>
    </source>
</evidence>
<dbReference type="KEGG" id="amuc:Pan181_03070"/>
<name>A0A518AHC4_9BACT</name>
<feature type="compositionally biased region" description="Polar residues" evidence="7">
    <location>
        <begin position="26"/>
        <end position="40"/>
    </location>
</feature>
<dbReference type="PANTHER" id="PTHR43806">
    <property type="entry name" value="PEPTIDASE S8"/>
    <property type="match status" value="1"/>
</dbReference>
<dbReference type="PROSITE" id="PS00137">
    <property type="entry name" value="SUBTILASE_HIS"/>
    <property type="match status" value="1"/>
</dbReference>
<dbReference type="OrthoDB" id="252653at2"/>
<feature type="domain" description="Peptidase S8/S53" evidence="8">
    <location>
        <begin position="230"/>
        <end position="489"/>
    </location>
</feature>
<dbReference type="Proteomes" id="UP000315750">
    <property type="component" value="Chromosome"/>
</dbReference>
<reference evidence="9 10" key="1">
    <citation type="submission" date="2019-02" db="EMBL/GenBank/DDBJ databases">
        <title>Deep-cultivation of Planctomycetes and their phenomic and genomic characterization uncovers novel biology.</title>
        <authorList>
            <person name="Wiegand S."/>
            <person name="Jogler M."/>
            <person name="Boedeker C."/>
            <person name="Pinto D."/>
            <person name="Vollmers J."/>
            <person name="Rivas-Marin E."/>
            <person name="Kohn T."/>
            <person name="Peeters S.H."/>
            <person name="Heuer A."/>
            <person name="Rast P."/>
            <person name="Oberbeckmann S."/>
            <person name="Bunk B."/>
            <person name="Jeske O."/>
            <person name="Meyerdierks A."/>
            <person name="Storesund J.E."/>
            <person name="Kallscheuer N."/>
            <person name="Luecker S."/>
            <person name="Lage O.M."/>
            <person name="Pohl T."/>
            <person name="Merkel B.J."/>
            <person name="Hornburger P."/>
            <person name="Mueller R.-W."/>
            <person name="Bruemmer F."/>
            <person name="Labrenz M."/>
            <person name="Spormann A.M."/>
            <person name="Op den Camp H."/>
            <person name="Overmann J."/>
            <person name="Amann R."/>
            <person name="Jetten M.S.M."/>
            <person name="Mascher T."/>
            <person name="Medema M.H."/>
            <person name="Devos D.P."/>
            <person name="Kaster A.-K."/>
            <person name="Ovreas L."/>
            <person name="Rohde M."/>
            <person name="Galperin M.Y."/>
            <person name="Jogler C."/>
        </authorList>
    </citation>
    <scope>NUCLEOTIDE SEQUENCE [LARGE SCALE GENOMIC DNA]</scope>
    <source>
        <strain evidence="9 10">Pan181</strain>
    </source>
</reference>
<dbReference type="AlphaFoldDB" id="A0A518AHC4"/>
<gene>
    <name evidence="9" type="ORF">Pan181_03070</name>
</gene>
<protein>
    <submittedName>
        <fullName evidence="9">Subtilisin BL</fullName>
        <ecNumber evidence="9">3.4.21.62</ecNumber>
    </submittedName>
</protein>
<proteinExistence type="inferred from homology"/>
<dbReference type="RefSeq" id="WP_145245146.1">
    <property type="nucleotide sequence ID" value="NZ_CP036278.1"/>
</dbReference>
<dbReference type="EC" id="3.4.21.62" evidence="9"/>
<evidence type="ECO:0000259" key="8">
    <source>
        <dbReference type="Pfam" id="PF00082"/>
    </source>
</evidence>
<dbReference type="InterPro" id="IPR036852">
    <property type="entry name" value="Peptidase_S8/S53_dom_sf"/>
</dbReference>
<organism evidence="9 10">
    <name type="scientific">Aeoliella mucimassa</name>
    <dbReference type="NCBI Taxonomy" id="2527972"/>
    <lineage>
        <taxon>Bacteria</taxon>
        <taxon>Pseudomonadati</taxon>
        <taxon>Planctomycetota</taxon>
        <taxon>Planctomycetia</taxon>
        <taxon>Pirellulales</taxon>
        <taxon>Lacipirellulaceae</taxon>
        <taxon>Aeoliella</taxon>
    </lineage>
</organism>
<dbReference type="EMBL" id="CP036278">
    <property type="protein sequence ID" value="QDU54127.1"/>
    <property type="molecule type" value="Genomic_DNA"/>
</dbReference>
<dbReference type="Pfam" id="PF00082">
    <property type="entry name" value="Peptidase_S8"/>
    <property type="match status" value="1"/>
</dbReference>
<feature type="region of interest" description="Disordered" evidence="7">
    <location>
        <begin position="1"/>
        <end position="42"/>
    </location>
</feature>
<evidence type="ECO:0000256" key="6">
    <source>
        <dbReference type="RuleBase" id="RU003355"/>
    </source>
</evidence>
<evidence type="ECO:0000313" key="9">
    <source>
        <dbReference type="EMBL" id="QDU54127.1"/>
    </source>
</evidence>
<comment type="similarity">
    <text evidence="1 5 6">Belongs to the peptidase S8 family.</text>
</comment>
<evidence type="ECO:0000313" key="10">
    <source>
        <dbReference type="Proteomes" id="UP000315750"/>
    </source>
</evidence>
<evidence type="ECO:0000256" key="3">
    <source>
        <dbReference type="ARBA" id="ARBA00022801"/>
    </source>
</evidence>
<dbReference type="GO" id="GO:0006508">
    <property type="term" value="P:proteolysis"/>
    <property type="evidence" value="ECO:0007669"/>
    <property type="project" value="UniProtKB-KW"/>
</dbReference>
<keyword evidence="3 5" id="KW-0378">Hydrolase</keyword>
<dbReference type="GO" id="GO:0004252">
    <property type="term" value="F:serine-type endopeptidase activity"/>
    <property type="evidence" value="ECO:0007669"/>
    <property type="project" value="UniProtKB-UniRule"/>
</dbReference>
<dbReference type="InterPro" id="IPR015500">
    <property type="entry name" value="Peptidase_S8_subtilisin-rel"/>
</dbReference>
<dbReference type="PRINTS" id="PR00723">
    <property type="entry name" value="SUBTILISIN"/>
</dbReference>
<sequence>MGKKRASHTRPQAEPPYQRAAAELRQTASTDTPSLFSRSGSPELETTGRVIMTAVDNDPDAVKRIVRDLKNRAGISNTLTLTAGDESASASDDVEATVLSEFGIVIVDAAPDQIVAAESMVQGASAPAKEYCHVEREYYCYTASDIDELQPSTTGRTRDYWIGYKAGVSRAVDEILLDFNDKGISETTTPSLSDEGYIPLDTTADESMVAGQEFTWGLQATRVSISRLNGQGVKAAVLDTGIDLRHPDFQGRIAASRSFVQGLTVQDGNGHGTHCAGTLGGSSTAGTIRYGVAPAVELYIGKVLNNQGRGREGDVVQGIHWALGQGCRVISVSIQRRVIKCQVPVSIAYETAGANALRRGALVIAAAGNHSNRQSSQYVPVSAPANCPSIVGVGAISQRRRLANFTNRAFCKGGDVDFVAPGVDIYSSDVTPNGYRSRNGTSMATPHVSGIAALIVQQEPGVSGQEIYNQLRANALGAVGGSTRDFGHGLARALV</sequence>
<dbReference type="InterPro" id="IPR022398">
    <property type="entry name" value="Peptidase_S8_His-AS"/>
</dbReference>
<feature type="active site" description="Charge relay system" evidence="5">
    <location>
        <position position="239"/>
    </location>
</feature>
<feature type="active site" description="Charge relay system" evidence="5">
    <location>
        <position position="271"/>
    </location>
</feature>
<dbReference type="PANTHER" id="PTHR43806:SF11">
    <property type="entry name" value="CEREVISIN-RELATED"/>
    <property type="match status" value="1"/>
</dbReference>
<dbReference type="PROSITE" id="PS00138">
    <property type="entry name" value="SUBTILASE_SER"/>
    <property type="match status" value="1"/>
</dbReference>
<keyword evidence="2 5" id="KW-0645">Protease</keyword>
<dbReference type="InterPro" id="IPR023827">
    <property type="entry name" value="Peptidase_S8_Asp-AS"/>
</dbReference>
<evidence type="ECO:0000256" key="1">
    <source>
        <dbReference type="ARBA" id="ARBA00011073"/>
    </source>
</evidence>
<dbReference type="Gene3D" id="3.40.50.200">
    <property type="entry name" value="Peptidase S8/S53 domain"/>
    <property type="match status" value="1"/>
</dbReference>
<dbReference type="PROSITE" id="PS51892">
    <property type="entry name" value="SUBTILASE"/>
    <property type="match status" value="1"/>
</dbReference>
<evidence type="ECO:0000256" key="4">
    <source>
        <dbReference type="ARBA" id="ARBA00022825"/>
    </source>
</evidence>
<dbReference type="InterPro" id="IPR000209">
    <property type="entry name" value="Peptidase_S8/S53_dom"/>
</dbReference>
<dbReference type="InterPro" id="IPR023828">
    <property type="entry name" value="Peptidase_S8_Ser-AS"/>
</dbReference>
<dbReference type="InterPro" id="IPR050131">
    <property type="entry name" value="Peptidase_S8_subtilisin-like"/>
</dbReference>
<dbReference type="PROSITE" id="PS00136">
    <property type="entry name" value="SUBTILASE_ASP"/>
    <property type="match status" value="1"/>
</dbReference>
<dbReference type="SUPFAM" id="SSF52743">
    <property type="entry name" value="Subtilisin-like"/>
    <property type="match status" value="1"/>
</dbReference>
<keyword evidence="4 5" id="KW-0720">Serine protease</keyword>
<evidence type="ECO:0000256" key="7">
    <source>
        <dbReference type="SAM" id="MobiDB-lite"/>
    </source>
</evidence>
<keyword evidence="10" id="KW-1185">Reference proteome</keyword>
<accession>A0A518AHC4</accession>
<evidence type="ECO:0000256" key="2">
    <source>
        <dbReference type="ARBA" id="ARBA00022670"/>
    </source>
</evidence>